<evidence type="ECO:0000313" key="3">
    <source>
        <dbReference type="Proteomes" id="UP000473091"/>
    </source>
</evidence>
<accession>A0A6M0LLK6</accession>
<gene>
    <name evidence="2" type="ORF">F0Q01_13215</name>
</gene>
<reference evidence="2 3" key="2">
    <citation type="submission" date="2020-03" db="EMBL/GenBank/DDBJ databases">
        <title>Investigating the evolutionary divergence of the Butyrivibrio group.</title>
        <authorList>
            <person name="Skvortsov T."/>
            <person name="Santos F.G."/>
            <person name="Ting K.S."/>
            <person name="Creevey C.J."/>
        </authorList>
    </citation>
    <scope>NUCLEOTIDE SEQUENCE [LARGE SCALE GENOMIC DNA]</scope>
    <source>
        <strain evidence="2 3">MZ8</strain>
    </source>
</reference>
<protein>
    <submittedName>
        <fullName evidence="2">Uncharacterized protein</fullName>
    </submittedName>
</protein>
<feature type="transmembrane region" description="Helical" evidence="1">
    <location>
        <begin position="6"/>
        <end position="28"/>
    </location>
</feature>
<keyword evidence="1" id="KW-0472">Membrane</keyword>
<name>A0A6M0LLK6_PSEXY</name>
<dbReference type="RefSeq" id="WP_143096679.1">
    <property type="nucleotide sequence ID" value="NZ_VTVE01000006.1"/>
</dbReference>
<feature type="transmembrane region" description="Helical" evidence="1">
    <location>
        <begin position="187"/>
        <end position="208"/>
    </location>
</feature>
<sequence length="269" mass="31816">MKFKFNNIAASFILWGLVEFCSIIYCALRRRREQKKRAIKELYIKRVLKLLPKCADSIELLRELYYSFGNNRYLRSILIRAIRYQEKQADNRVYVSAGFSYIERKLGCKPINYMHRYLSENELEVGNYSLVDLHELEVLTQERFSLWKTENDRFLTYMKKQRTKLLFEKSVLLFCNLLIYLKYSNDITLLIFVVVNTIGLVSFIILDYDCCAVDEKKHEGNLARKNKGKKRALAKDKRLREIFQIAGGMGLIVNITLFAIRLLEQEALF</sequence>
<proteinExistence type="predicted"/>
<feature type="transmembrane region" description="Helical" evidence="1">
    <location>
        <begin position="165"/>
        <end position="181"/>
    </location>
</feature>
<feature type="transmembrane region" description="Helical" evidence="1">
    <location>
        <begin position="242"/>
        <end position="263"/>
    </location>
</feature>
<keyword evidence="1" id="KW-1133">Transmembrane helix</keyword>
<evidence type="ECO:0000313" key="2">
    <source>
        <dbReference type="EMBL" id="NEX02839.1"/>
    </source>
</evidence>
<dbReference type="AlphaFoldDB" id="A0A6M0LLK6"/>
<reference evidence="2 3" key="1">
    <citation type="submission" date="2019-09" db="EMBL/GenBank/DDBJ databases">
        <authorList>
            <person name="Pidcock S.E."/>
            <person name="Huws S.A."/>
        </authorList>
    </citation>
    <scope>NUCLEOTIDE SEQUENCE [LARGE SCALE GENOMIC DNA]</scope>
    <source>
        <strain evidence="2 3">MZ8</strain>
    </source>
</reference>
<comment type="caution">
    <text evidence="2">The sequence shown here is derived from an EMBL/GenBank/DDBJ whole genome shotgun (WGS) entry which is preliminary data.</text>
</comment>
<dbReference type="Proteomes" id="UP000473091">
    <property type="component" value="Unassembled WGS sequence"/>
</dbReference>
<evidence type="ECO:0000256" key="1">
    <source>
        <dbReference type="SAM" id="Phobius"/>
    </source>
</evidence>
<keyword evidence="1" id="KW-0812">Transmembrane</keyword>
<dbReference type="EMBL" id="VTVE01000006">
    <property type="protein sequence ID" value="NEX02839.1"/>
    <property type="molecule type" value="Genomic_DNA"/>
</dbReference>
<organism evidence="2 3">
    <name type="scientific">Pseudobutyrivibrio xylanivorans</name>
    <dbReference type="NCBI Taxonomy" id="185007"/>
    <lineage>
        <taxon>Bacteria</taxon>
        <taxon>Bacillati</taxon>
        <taxon>Bacillota</taxon>
        <taxon>Clostridia</taxon>
        <taxon>Lachnospirales</taxon>
        <taxon>Lachnospiraceae</taxon>
        <taxon>Pseudobutyrivibrio</taxon>
    </lineage>
</organism>